<evidence type="ECO:0000256" key="2">
    <source>
        <dbReference type="SAM" id="MobiDB-lite"/>
    </source>
</evidence>
<feature type="compositionally biased region" description="Low complexity" evidence="2">
    <location>
        <begin position="1"/>
        <end position="33"/>
    </location>
</feature>
<dbReference type="Pfam" id="PF01875">
    <property type="entry name" value="Memo"/>
    <property type="match status" value="2"/>
</dbReference>
<reference evidence="3" key="1">
    <citation type="submission" date="2021-01" db="EMBL/GenBank/DDBJ databases">
        <authorList>
            <person name="Corre E."/>
            <person name="Pelletier E."/>
            <person name="Niang G."/>
            <person name="Scheremetjew M."/>
            <person name="Finn R."/>
            <person name="Kale V."/>
            <person name="Holt S."/>
            <person name="Cochrane G."/>
            <person name="Meng A."/>
            <person name="Brown T."/>
            <person name="Cohen L."/>
        </authorList>
    </citation>
    <scope>NUCLEOTIDE SEQUENCE</scope>
    <source>
        <strain evidence="3">Grunow 1884</strain>
    </source>
</reference>
<dbReference type="PANTHER" id="PTHR11060">
    <property type="entry name" value="PROTEIN MEMO1"/>
    <property type="match status" value="1"/>
</dbReference>
<evidence type="ECO:0000313" key="3">
    <source>
        <dbReference type="EMBL" id="CAD9323107.1"/>
    </source>
</evidence>
<dbReference type="AlphaFoldDB" id="A0A7S1YYW4"/>
<dbReference type="HAMAP" id="MF_00055">
    <property type="entry name" value="MEMO1"/>
    <property type="match status" value="1"/>
</dbReference>
<comment type="similarity">
    <text evidence="1">Belongs to the MEMO1 family.</text>
</comment>
<gene>
    <name evidence="3" type="ORF">OSIN01602_LOCUS2212</name>
</gene>
<dbReference type="NCBIfam" id="TIGR04336">
    <property type="entry name" value="AmmeMemoSam_B"/>
    <property type="match status" value="2"/>
</dbReference>
<sequence length="390" mass="41462">MGGTSSSSHPSSSAAALLSRKSAASAPSASGGRSSDKDRGGDDGSYVRRAHHAGSWYESSPSDLDWELSGYLRDADGEGGGTEGGVTGRPRAVVSPHAGFRYSGPTAAYAYLALREALRERGGGSASAECEKGGNGENGSNGPSLSRPIGGVSTVVVLHPSHHVRLRGCAVSGASMLETPIANLPVDCDLRSELLGTGHFTVMERHVDEAEHSGEMQYPFIAKAIADAGADSGDISSCRVLPIMVGALDTAQESHFGQILAPYLARPDIFTVISSDFCHWGRRFGYVPSRSEESGRCNEIADFIEWLDRRGMDYIQSQAPGAFAEYLRRYSNTICGRHPIGVWLNAITTNRESETECLDVKFVRYAQSGRVKSFNDSSVSYASAVARVAA</sequence>
<proteinExistence type="inferred from homology"/>
<dbReference type="Gene3D" id="3.40.830.10">
    <property type="entry name" value="LigB-like"/>
    <property type="match status" value="1"/>
</dbReference>
<feature type="region of interest" description="Disordered" evidence="2">
    <location>
        <begin position="1"/>
        <end position="47"/>
    </location>
</feature>
<organism evidence="3">
    <name type="scientific">Trieres chinensis</name>
    <name type="common">Marine centric diatom</name>
    <name type="synonym">Odontella sinensis</name>
    <dbReference type="NCBI Taxonomy" id="1514140"/>
    <lineage>
        <taxon>Eukaryota</taxon>
        <taxon>Sar</taxon>
        <taxon>Stramenopiles</taxon>
        <taxon>Ochrophyta</taxon>
        <taxon>Bacillariophyta</taxon>
        <taxon>Mediophyceae</taxon>
        <taxon>Biddulphiophycidae</taxon>
        <taxon>Eupodiscales</taxon>
        <taxon>Parodontellaceae</taxon>
        <taxon>Trieres</taxon>
    </lineage>
</organism>
<protein>
    <recommendedName>
        <fullName evidence="4">Protein MEMO1</fullName>
    </recommendedName>
</protein>
<evidence type="ECO:0000256" key="1">
    <source>
        <dbReference type="ARBA" id="ARBA00006315"/>
    </source>
</evidence>
<feature type="compositionally biased region" description="Basic and acidic residues" evidence="2">
    <location>
        <begin position="34"/>
        <end position="46"/>
    </location>
</feature>
<name>A0A7S1YYW4_TRICV</name>
<feature type="region of interest" description="Disordered" evidence="2">
    <location>
        <begin position="124"/>
        <end position="146"/>
    </location>
</feature>
<dbReference type="PANTHER" id="PTHR11060:SF0">
    <property type="entry name" value="PROTEIN MEMO1"/>
    <property type="match status" value="1"/>
</dbReference>
<dbReference type="CDD" id="cd07361">
    <property type="entry name" value="MEMO_like"/>
    <property type="match status" value="1"/>
</dbReference>
<dbReference type="EMBL" id="HBGO01003955">
    <property type="protein sequence ID" value="CAD9323107.1"/>
    <property type="molecule type" value="Transcribed_RNA"/>
</dbReference>
<accession>A0A7S1YYW4</accession>
<evidence type="ECO:0008006" key="4">
    <source>
        <dbReference type="Google" id="ProtNLM"/>
    </source>
</evidence>
<dbReference type="InterPro" id="IPR002737">
    <property type="entry name" value="MEMO1_fam"/>
</dbReference>